<protein>
    <submittedName>
        <fullName evidence="3">Uncharacterized protein</fullName>
    </submittedName>
</protein>
<dbReference type="InterPro" id="IPR040361">
    <property type="entry name" value="TPD1"/>
</dbReference>
<reference evidence="3 4" key="1">
    <citation type="journal article" date="2024" name="Plant J.">
        <title>Genome sequences and population genomics reveal climatic adaptation and genomic divergence between two closely related sweetgum species.</title>
        <authorList>
            <person name="Xu W.Q."/>
            <person name="Ren C.Q."/>
            <person name="Zhang X.Y."/>
            <person name="Comes H.P."/>
            <person name="Liu X.H."/>
            <person name="Li Y.G."/>
            <person name="Kettle C.J."/>
            <person name="Jalonen R."/>
            <person name="Gaisberger H."/>
            <person name="Ma Y.Z."/>
            <person name="Qiu Y.X."/>
        </authorList>
    </citation>
    <scope>NUCLEOTIDE SEQUENCE [LARGE SCALE GENOMIC DNA]</scope>
    <source>
        <strain evidence="3">Hangzhou</strain>
    </source>
</reference>
<dbReference type="PANTHER" id="PTHR33184:SF72">
    <property type="entry name" value="BETA-1,3-N-ACETYLGLUCOSAMINYLTRANSFERASE FAMILY PROTEIN"/>
    <property type="match status" value="1"/>
</dbReference>
<name>A0AAP0NIB7_LIQFO</name>
<sequence length="101" mass="10968">MAGLKVAFAFLLVIFTFGQGSAENCELSSIKIQTAKTGRVVEGNPEFKVVISNTCHCAQSDLILRCLGFSSVETVDPAIFKQLNPEDCLINNAKAIKEMNE</sequence>
<evidence type="ECO:0000256" key="1">
    <source>
        <dbReference type="ARBA" id="ARBA00022729"/>
    </source>
</evidence>
<dbReference type="GO" id="GO:0001709">
    <property type="term" value="P:cell fate determination"/>
    <property type="evidence" value="ECO:0007669"/>
    <property type="project" value="TreeGrafter"/>
</dbReference>
<gene>
    <name evidence="3" type="ORF">L1049_001977</name>
</gene>
<feature type="signal peptide" evidence="2">
    <location>
        <begin position="1"/>
        <end position="22"/>
    </location>
</feature>
<proteinExistence type="predicted"/>
<comment type="caution">
    <text evidence="3">The sequence shown here is derived from an EMBL/GenBank/DDBJ whole genome shotgun (WGS) entry which is preliminary data.</text>
</comment>
<keyword evidence="1 2" id="KW-0732">Signal</keyword>
<dbReference type="Pfam" id="PF24068">
    <property type="entry name" value="TPD1_C"/>
    <property type="match status" value="1"/>
</dbReference>
<evidence type="ECO:0000256" key="2">
    <source>
        <dbReference type="SAM" id="SignalP"/>
    </source>
</evidence>
<dbReference type="AlphaFoldDB" id="A0AAP0NIB7"/>
<dbReference type="EMBL" id="JBBPBK010000013">
    <property type="protein sequence ID" value="KAK9271614.1"/>
    <property type="molecule type" value="Genomic_DNA"/>
</dbReference>
<dbReference type="Proteomes" id="UP001415857">
    <property type="component" value="Unassembled WGS sequence"/>
</dbReference>
<accession>A0AAP0NIB7</accession>
<dbReference type="PANTHER" id="PTHR33184">
    <property type="entry name" value="PROTEIN TAPETUM DETERMINANT 1-LIKE-RELATED"/>
    <property type="match status" value="1"/>
</dbReference>
<feature type="chain" id="PRO_5042863604" evidence="2">
    <location>
        <begin position="23"/>
        <end position="101"/>
    </location>
</feature>
<organism evidence="3 4">
    <name type="scientific">Liquidambar formosana</name>
    <name type="common">Formosan gum</name>
    <dbReference type="NCBI Taxonomy" id="63359"/>
    <lineage>
        <taxon>Eukaryota</taxon>
        <taxon>Viridiplantae</taxon>
        <taxon>Streptophyta</taxon>
        <taxon>Embryophyta</taxon>
        <taxon>Tracheophyta</taxon>
        <taxon>Spermatophyta</taxon>
        <taxon>Magnoliopsida</taxon>
        <taxon>eudicotyledons</taxon>
        <taxon>Gunneridae</taxon>
        <taxon>Pentapetalae</taxon>
        <taxon>Saxifragales</taxon>
        <taxon>Altingiaceae</taxon>
        <taxon>Liquidambar</taxon>
    </lineage>
</organism>
<evidence type="ECO:0000313" key="3">
    <source>
        <dbReference type="EMBL" id="KAK9271614.1"/>
    </source>
</evidence>
<keyword evidence="4" id="KW-1185">Reference proteome</keyword>
<evidence type="ECO:0000313" key="4">
    <source>
        <dbReference type="Proteomes" id="UP001415857"/>
    </source>
</evidence>